<evidence type="ECO:0000313" key="3">
    <source>
        <dbReference type="Proteomes" id="UP000199025"/>
    </source>
</evidence>
<evidence type="ECO:0000256" key="1">
    <source>
        <dbReference type="SAM" id="MobiDB-lite"/>
    </source>
</evidence>
<accession>A0A1I3MJQ7</accession>
<evidence type="ECO:0000313" key="2">
    <source>
        <dbReference type="EMBL" id="SFI97247.1"/>
    </source>
</evidence>
<keyword evidence="3" id="KW-1185">Reference proteome</keyword>
<organism evidence="2 3">
    <name type="scientific">Amycolatopsis sacchari</name>
    <dbReference type="NCBI Taxonomy" id="115433"/>
    <lineage>
        <taxon>Bacteria</taxon>
        <taxon>Bacillati</taxon>
        <taxon>Actinomycetota</taxon>
        <taxon>Actinomycetes</taxon>
        <taxon>Pseudonocardiales</taxon>
        <taxon>Pseudonocardiaceae</taxon>
        <taxon>Amycolatopsis</taxon>
    </lineage>
</organism>
<dbReference type="Proteomes" id="UP000199025">
    <property type="component" value="Unassembled WGS sequence"/>
</dbReference>
<dbReference type="EMBL" id="FORP01000002">
    <property type="protein sequence ID" value="SFI97247.1"/>
    <property type="molecule type" value="Genomic_DNA"/>
</dbReference>
<dbReference type="AlphaFoldDB" id="A0A1I3MJQ7"/>
<reference evidence="2 3" key="1">
    <citation type="submission" date="2016-10" db="EMBL/GenBank/DDBJ databases">
        <authorList>
            <person name="de Groot N.N."/>
        </authorList>
    </citation>
    <scope>NUCLEOTIDE SEQUENCE [LARGE SCALE GENOMIC DNA]</scope>
    <source>
        <strain evidence="2 3">DSM 44468</strain>
    </source>
</reference>
<feature type="region of interest" description="Disordered" evidence="1">
    <location>
        <begin position="35"/>
        <end position="79"/>
    </location>
</feature>
<name>A0A1I3MJQ7_9PSEU</name>
<feature type="compositionally biased region" description="Low complexity" evidence="1">
    <location>
        <begin position="39"/>
        <end position="73"/>
    </location>
</feature>
<protein>
    <submittedName>
        <fullName evidence="2">Uncharacterized protein</fullName>
    </submittedName>
</protein>
<proteinExistence type="predicted"/>
<dbReference type="RefSeq" id="WP_091504677.1">
    <property type="nucleotide sequence ID" value="NZ_CBDQZW010000007.1"/>
</dbReference>
<gene>
    <name evidence="2" type="ORF">SAMN05421835_102366</name>
</gene>
<sequence length="167" mass="16627">MIAAVVVVAGGVTTAVVLSSGHKIDAASIPSYTPPPLPSLSVSGLPSSRRSATPSSSASAPSSAVGSAGARGKSTPEELQSAAVAAYTSRQVADFQALSCKELSQSQLDQLQGELASLPADATWSNGAPPQVNGSTGTIHVDGTSGGQTRTAQLPIVKNGDLWCVDA</sequence>